<evidence type="ECO:0000313" key="1">
    <source>
        <dbReference type="EMBL" id="KAF4757148.1"/>
    </source>
</evidence>
<gene>
    <name evidence="1" type="ORF">FOZ63_008338</name>
</gene>
<organism evidence="1 2">
    <name type="scientific">Perkinsus olseni</name>
    <name type="common">Perkinsus atlanticus</name>
    <dbReference type="NCBI Taxonomy" id="32597"/>
    <lineage>
        <taxon>Eukaryota</taxon>
        <taxon>Sar</taxon>
        <taxon>Alveolata</taxon>
        <taxon>Perkinsozoa</taxon>
        <taxon>Perkinsea</taxon>
        <taxon>Perkinsida</taxon>
        <taxon>Perkinsidae</taxon>
        <taxon>Perkinsus</taxon>
    </lineage>
</organism>
<dbReference type="Proteomes" id="UP000553632">
    <property type="component" value="Unassembled WGS sequence"/>
</dbReference>
<dbReference type="EMBL" id="JABANO010002977">
    <property type="protein sequence ID" value="KAF4757148.1"/>
    <property type="molecule type" value="Genomic_DNA"/>
</dbReference>
<keyword evidence="2" id="KW-1185">Reference proteome</keyword>
<evidence type="ECO:0000313" key="2">
    <source>
        <dbReference type="Proteomes" id="UP000553632"/>
    </source>
</evidence>
<accession>A0A7J6UJF5</accession>
<dbReference type="OMA" id="WEPRISC"/>
<dbReference type="AlphaFoldDB" id="A0A7J6UJF5"/>
<reference evidence="1 2" key="1">
    <citation type="submission" date="2020-04" db="EMBL/GenBank/DDBJ databases">
        <title>Perkinsus olseni comparative genomics.</title>
        <authorList>
            <person name="Bogema D.R."/>
        </authorList>
    </citation>
    <scope>NUCLEOTIDE SEQUENCE [LARGE SCALE GENOMIC DNA]</scope>
    <source>
        <strain evidence="1 2">ATCC PRA-207</strain>
    </source>
</reference>
<sequence>MIVTLVLDKASVVGTWVSDGMGDKLPCVVWYSLHMARNPQVDRAGEGLTQANRHIRDILRPIQTIKNYLREGQHVPRLDQFFLSCIMAPVSTMLSIINIDNKRLAQGATGQPLGPRLQDRRYPLSPDSRIDLTSEVMRQCTMYPELHRHVQFDGSASIGSEWEPRISCTTPAAAIFSEWFCRMLQTDTIDLALMIRLRLQLVLHHTDFENRVPSARLGFIRVLKDYIRGFPGRFSAQVPDDSEVLRYFPYRLWDDLGRTSKPEDTWLMGSYRFLHELISYALGRLQYVGDYIASHVINQSRSSAIAYINLTNAVWTQVLHLVCQPQHPEVTARYNEWRSQASEYNSTAYNSTGVNTLFDELFSMDQMAYNAYRDRCTSNRGVDYGGNYFESLVSFILWDLNDGTTALMLIALAMRYSLLHPSLGEFHVSLTEVISSLRSMRDGAMSPGTGTCFSSLKDPSDKHDKDWRGYIAVLGRLVEMGILRTEISPW</sequence>
<proteinExistence type="predicted"/>
<protein>
    <submittedName>
        <fullName evidence="1">Uncharacterized protein</fullName>
    </submittedName>
</protein>
<comment type="caution">
    <text evidence="1">The sequence shown here is derived from an EMBL/GenBank/DDBJ whole genome shotgun (WGS) entry which is preliminary data.</text>
</comment>
<name>A0A7J6UJF5_PEROL</name>